<dbReference type="EMBL" id="JBHMCY010000023">
    <property type="protein sequence ID" value="MFB9463925.1"/>
    <property type="molecule type" value="Genomic_DNA"/>
</dbReference>
<comment type="caution">
    <text evidence="2">The sequence shown here is derived from an EMBL/GenBank/DDBJ whole genome shotgun (WGS) entry which is preliminary data.</text>
</comment>
<dbReference type="Gene3D" id="1.10.1200.10">
    <property type="entry name" value="ACP-like"/>
    <property type="match status" value="1"/>
</dbReference>
<dbReference type="Pfam" id="PF00550">
    <property type="entry name" value="PP-binding"/>
    <property type="match status" value="1"/>
</dbReference>
<protein>
    <submittedName>
        <fullName evidence="2">Acyl carrier protein</fullName>
    </submittedName>
</protein>
<accession>A0ABV5N0W3</accession>
<dbReference type="SUPFAM" id="SSF47336">
    <property type="entry name" value="ACP-like"/>
    <property type="match status" value="1"/>
</dbReference>
<name>A0ABV5N0W3_9ACTN</name>
<organism evidence="2 3">
    <name type="scientific">Streptomyces cinereospinus</name>
    <dbReference type="NCBI Taxonomy" id="285561"/>
    <lineage>
        <taxon>Bacteria</taxon>
        <taxon>Bacillati</taxon>
        <taxon>Actinomycetota</taxon>
        <taxon>Actinomycetes</taxon>
        <taxon>Kitasatosporales</taxon>
        <taxon>Streptomycetaceae</taxon>
        <taxon>Streptomyces</taxon>
    </lineage>
</organism>
<gene>
    <name evidence="2" type="ORF">ACFF45_14720</name>
</gene>
<dbReference type="Proteomes" id="UP001589709">
    <property type="component" value="Unassembled WGS sequence"/>
</dbReference>
<reference evidence="2 3" key="1">
    <citation type="submission" date="2024-09" db="EMBL/GenBank/DDBJ databases">
        <authorList>
            <person name="Sun Q."/>
            <person name="Mori K."/>
        </authorList>
    </citation>
    <scope>NUCLEOTIDE SEQUENCE [LARGE SCALE GENOMIC DNA]</scope>
    <source>
        <strain evidence="2 3">JCM 6917</strain>
    </source>
</reference>
<keyword evidence="3" id="KW-1185">Reference proteome</keyword>
<evidence type="ECO:0000313" key="3">
    <source>
        <dbReference type="Proteomes" id="UP001589709"/>
    </source>
</evidence>
<dbReference type="InterPro" id="IPR009081">
    <property type="entry name" value="PP-bd_ACP"/>
</dbReference>
<feature type="domain" description="Carrier" evidence="1">
    <location>
        <begin position="21"/>
        <end position="86"/>
    </location>
</feature>
<evidence type="ECO:0000313" key="2">
    <source>
        <dbReference type="EMBL" id="MFB9463925.1"/>
    </source>
</evidence>
<evidence type="ECO:0000259" key="1">
    <source>
        <dbReference type="Pfam" id="PF00550"/>
    </source>
</evidence>
<sequence length="99" mass="10925">MTPEQQTDKAPFDDVEAVAEEITRFVAEQTRTSPEVDQDLFMTGIANSMFAMQLVVFLEQTYSVTIAGPDLQMCNFRTVKSMAALVGRLRAESAADSDV</sequence>
<dbReference type="RefSeq" id="WP_381346399.1">
    <property type="nucleotide sequence ID" value="NZ_JBHMCY010000023.1"/>
</dbReference>
<proteinExistence type="predicted"/>
<dbReference type="InterPro" id="IPR036736">
    <property type="entry name" value="ACP-like_sf"/>
</dbReference>